<dbReference type="Pfam" id="PF00520">
    <property type="entry name" value="Ion_trans"/>
    <property type="match status" value="1"/>
</dbReference>
<dbReference type="PANTHER" id="PTHR46480:SF1">
    <property type="entry name" value="VOLTAGE-GATED HYDROGEN CHANNEL 1"/>
    <property type="match status" value="1"/>
</dbReference>
<proteinExistence type="predicted"/>
<keyword evidence="5 14" id="KW-0812">Transmembrane</keyword>
<evidence type="ECO:0000256" key="11">
    <source>
        <dbReference type="ARBA" id="ARBA00023303"/>
    </source>
</evidence>
<comment type="subcellular location">
    <subcellularLocation>
        <location evidence="1">Cell membrane</location>
        <topology evidence="1">Multi-pass membrane protein</topology>
    </subcellularLocation>
</comment>
<evidence type="ECO:0000256" key="1">
    <source>
        <dbReference type="ARBA" id="ARBA00004651"/>
    </source>
</evidence>
<dbReference type="GO" id="GO:0034702">
    <property type="term" value="C:monoatomic ion channel complex"/>
    <property type="evidence" value="ECO:0007669"/>
    <property type="project" value="UniProtKB-KW"/>
</dbReference>
<evidence type="ECO:0000313" key="16">
    <source>
        <dbReference type="EMBL" id="PMD56941.1"/>
    </source>
</evidence>
<dbReference type="GeneID" id="36591521"/>
<feature type="region of interest" description="Disordered" evidence="13">
    <location>
        <begin position="209"/>
        <end position="231"/>
    </location>
</feature>
<keyword evidence="7 14" id="KW-1133">Transmembrane helix</keyword>
<keyword evidence="8" id="KW-0175">Coiled coil</keyword>
<protein>
    <recommendedName>
        <fullName evidence="2">Voltage-gated hydrogen channel 1</fullName>
    </recommendedName>
    <alternativeName>
        <fullName evidence="12">Hydrogen voltage-gated channel 1</fullName>
    </alternativeName>
</protein>
<dbReference type="InParanoid" id="A0A2J6T1Q5"/>
<organism evidence="16 17">
    <name type="scientific">Hyaloscypha bicolor E</name>
    <dbReference type="NCBI Taxonomy" id="1095630"/>
    <lineage>
        <taxon>Eukaryota</taxon>
        <taxon>Fungi</taxon>
        <taxon>Dikarya</taxon>
        <taxon>Ascomycota</taxon>
        <taxon>Pezizomycotina</taxon>
        <taxon>Leotiomycetes</taxon>
        <taxon>Helotiales</taxon>
        <taxon>Hyaloscyphaceae</taxon>
        <taxon>Hyaloscypha</taxon>
        <taxon>Hyaloscypha bicolor</taxon>
    </lineage>
</organism>
<dbReference type="EMBL" id="KZ613847">
    <property type="protein sequence ID" value="PMD56941.1"/>
    <property type="molecule type" value="Genomic_DNA"/>
</dbReference>
<evidence type="ECO:0000256" key="8">
    <source>
        <dbReference type="ARBA" id="ARBA00023054"/>
    </source>
</evidence>
<sequence length="231" mass="26165">MPTSHPTSDVSSQPLLHDQLTTHNSISNGTHSTPPSQRSHFHTIYHGCKTRVSDFLSSRAQHWTVLGLVSFDLLGIFADIIINLYQCDEKDTSPFWDDVRNGLGIAGLVFSCLFMLELILSVWAFGWRYFNSWFHSFDATVIVAGFIVDVLLHGILEEVASLVVILRLWRFFKIIEEFSVGAEEQMDGLELRIEQLESENADLKRELKKQKGTLDEEEDGAFNQSASGSWN</sequence>
<keyword evidence="6" id="KW-0851">Voltage-gated channel</keyword>
<feature type="domain" description="Ion transport" evidence="15">
    <location>
        <begin position="95"/>
        <end position="176"/>
    </location>
</feature>
<evidence type="ECO:0000256" key="5">
    <source>
        <dbReference type="ARBA" id="ARBA00022692"/>
    </source>
</evidence>
<name>A0A2J6T1Q5_9HELO</name>
<dbReference type="InterPro" id="IPR027359">
    <property type="entry name" value="Volt_channel_dom_sf"/>
</dbReference>
<dbReference type="Gene3D" id="1.20.120.350">
    <property type="entry name" value="Voltage-gated potassium channels. Chain C"/>
    <property type="match status" value="1"/>
</dbReference>
<dbReference type="GO" id="GO:0030171">
    <property type="term" value="F:voltage-gated proton channel activity"/>
    <property type="evidence" value="ECO:0007669"/>
    <property type="project" value="InterPro"/>
</dbReference>
<gene>
    <name evidence="16" type="ORF">K444DRAFT_632099</name>
</gene>
<reference evidence="16 17" key="1">
    <citation type="submission" date="2016-04" db="EMBL/GenBank/DDBJ databases">
        <title>A degradative enzymes factory behind the ericoid mycorrhizal symbiosis.</title>
        <authorList>
            <consortium name="DOE Joint Genome Institute"/>
            <person name="Martino E."/>
            <person name="Morin E."/>
            <person name="Grelet G."/>
            <person name="Kuo A."/>
            <person name="Kohler A."/>
            <person name="Daghino S."/>
            <person name="Barry K."/>
            <person name="Choi C."/>
            <person name="Cichocki N."/>
            <person name="Clum A."/>
            <person name="Copeland A."/>
            <person name="Hainaut M."/>
            <person name="Haridas S."/>
            <person name="Labutti K."/>
            <person name="Lindquist E."/>
            <person name="Lipzen A."/>
            <person name="Khouja H.-R."/>
            <person name="Murat C."/>
            <person name="Ohm R."/>
            <person name="Olson A."/>
            <person name="Spatafora J."/>
            <person name="Veneault-Fourrey C."/>
            <person name="Henrissat B."/>
            <person name="Grigoriev I."/>
            <person name="Martin F."/>
            <person name="Perotto S."/>
        </authorList>
    </citation>
    <scope>NUCLEOTIDE SEQUENCE [LARGE SCALE GENOMIC DNA]</scope>
    <source>
        <strain evidence="16 17">E</strain>
    </source>
</reference>
<keyword evidence="9" id="KW-0406">Ion transport</keyword>
<keyword evidence="10 14" id="KW-0472">Membrane</keyword>
<accession>A0A2J6T1Q5</accession>
<dbReference type="GO" id="GO:0005886">
    <property type="term" value="C:plasma membrane"/>
    <property type="evidence" value="ECO:0007669"/>
    <property type="project" value="UniProtKB-SubCell"/>
</dbReference>
<dbReference type="Proteomes" id="UP000235371">
    <property type="component" value="Unassembled WGS sequence"/>
</dbReference>
<evidence type="ECO:0000256" key="6">
    <source>
        <dbReference type="ARBA" id="ARBA00022882"/>
    </source>
</evidence>
<dbReference type="RefSeq" id="XP_024733845.1">
    <property type="nucleotide sequence ID" value="XM_024883444.1"/>
</dbReference>
<feature type="transmembrane region" description="Helical" evidence="14">
    <location>
        <begin position="63"/>
        <end position="82"/>
    </location>
</feature>
<keyword evidence="11" id="KW-0407">Ion channel</keyword>
<evidence type="ECO:0000313" key="17">
    <source>
        <dbReference type="Proteomes" id="UP000235371"/>
    </source>
</evidence>
<dbReference type="STRING" id="1095630.A0A2J6T1Q5"/>
<keyword evidence="3" id="KW-0813">Transport</keyword>
<evidence type="ECO:0000256" key="14">
    <source>
        <dbReference type="SAM" id="Phobius"/>
    </source>
</evidence>
<keyword evidence="17" id="KW-1185">Reference proteome</keyword>
<dbReference type="InterPro" id="IPR031846">
    <property type="entry name" value="Hvcn1"/>
</dbReference>
<evidence type="ECO:0000256" key="4">
    <source>
        <dbReference type="ARBA" id="ARBA00022475"/>
    </source>
</evidence>
<evidence type="ECO:0000256" key="2">
    <source>
        <dbReference type="ARBA" id="ARBA00015897"/>
    </source>
</evidence>
<evidence type="ECO:0000256" key="3">
    <source>
        <dbReference type="ARBA" id="ARBA00022448"/>
    </source>
</evidence>
<evidence type="ECO:0000256" key="13">
    <source>
        <dbReference type="SAM" id="MobiDB-lite"/>
    </source>
</evidence>
<feature type="compositionally biased region" description="Polar residues" evidence="13">
    <location>
        <begin position="222"/>
        <end position="231"/>
    </location>
</feature>
<dbReference type="PANTHER" id="PTHR46480">
    <property type="entry name" value="F20B24.22"/>
    <property type="match status" value="1"/>
</dbReference>
<evidence type="ECO:0000256" key="7">
    <source>
        <dbReference type="ARBA" id="ARBA00022989"/>
    </source>
</evidence>
<keyword evidence="4" id="KW-1003">Cell membrane</keyword>
<evidence type="ECO:0000256" key="9">
    <source>
        <dbReference type="ARBA" id="ARBA00023065"/>
    </source>
</evidence>
<evidence type="ECO:0000259" key="15">
    <source>
        <dbReference type="Pfam" id="PF00520"/>
    </source>
</evidence>
<feature type="transmembrane region" description="Helical" evidence="14">
    <location>
        <begin position="103"/>
        <end position="127"/>
    </location>
</feature>
<dbReference type="OrthoDB" id="427456at2759"/>
<evidence type="ECO:0000256" key="10">
    <source>
        <dbReference type="ARBA" id="ARBA00023136"/>
    </source>
</evidence>
<dbReference type="InterPro" id="IPR005821">
    <property type="entry name" value="Ion_trans_dom"/>
</dbReference>
<dbReference type="AlphaFoldDB" id="A0A2J6T1Q5"/>
<evidence type="ECO:0000256" key="12">
    <source>
        <dbReference type="ARBA" id="ARBA00031989"/>
    </source>
</evidence>
<feature type="transmembrane region" description="Helical" evidence="14">
    <location>
        <begin position="139"/>
        <end position="166"/>
    </location>
</feature>